<evidence type="ECO:0000256" key="5">
    <source>
        <dbReference type="ARBA" id="ARBA00022777"/>
    </source>
</evidence>
<dbReference type="GO" id="GO:0005829">
    <property type="term" value="C:cytosol"/>
    <property type="evidence" value="ECO:0007669"/>
    <property type="project" value="TreeGrafter"/>
</dbReference>
<dbReference type="InParanoid" id="A0A4R2PUC8"/>
<dbReference type="NCBIfam" id="TIGR00097">
    <property type="entry name" value="HMP-P_kinase"/>
    <property type="match status" value="1"/>
</dbReference>
<keyword evidence="4" id="KW-0547">Nucleotide-binding</keyword>
<dbReference type="PANTHER" id="PTHR20858:SF17">
    <property type="entry name" value="HYDROXYMETHYLPYRIMIDINE_PHOSPHOMETHYLPYRIMIDINE KINASE THI20-RELATED"/>
    <property type="match status" value="1"/>
</dbReference>
<accession>A0A4R2PUC8</accession>
<keyword evidence="9" id="KW-1185">Reference proteome</keyword>
<dbReference type="EMBL" id="SLXO01000002">
    <property type="protein sequence ID" value="TCP37771.1"/>
    <property type="molecule type" value="Genomic_DNA"/>
</dbReference>
<dbReference type="EC" id="2.7.1.49" evidence="2"/>
<dbReference type="Proteomes" id="UP000295399">
    <property type="component" value="Unassembled WGS sequence"/>
</dbReference>
<dbReference type="AlphaFoldDB" id="A0A4R2PUC8"/>
<evidence type="ECO:0000256" key="2">
    <source>
        <dbReference type="ARBA" id="ARBA00012135"/>
    </source>
</evidence>
<dbReference type="Pfam" id="PF08543">
    <property type="entry name" value="Phos_pyr_kin"/>
    <property type="match status" value="1"/>
</dbReference>
<dbReference type="Gene3D" id="3.40.1190.20">
    <property type="match status" value="1"/>
</dbReference>
<evidence type="ECO:0000313" key="9">
    <source>
        <dbReference type="Proteomes" id="UP000295399"/>
    </source>
</evidence>
<dbReference type="GO" id="GO:0005524">
    <property type="term" value="F:ATP binding"/>
    <property type="evidence" value="ECO:0007669"/>
    <property type="project" value="UniProtKB-KW"/>
</dbReference>
<reference evidence="8 9" key="1">
    <citation type="submission" date="2019-03" db="EMBL/GenBank/DDBJ databases">
        <title>Genomic Encyclopedia of Type Strains, Phase IV (KMG-IV): sequencing the most valuable type-strain genomes for metagenomic binning, comparative biology and taxonomic classification.</title>
        <authorList>
            <person name="Goeker M."/>
        </authorList>
    </citation>
    <scope>NUCLEOTIDE SEQUENCE [LARGE SCALE GENOMIC DNA]</scope>
    <source>
        <strain evidence="8 9">DSM 2132</strain>
    </source>
</reference>
<dbReference type="InterPro" id="IPR013749">
    <property type="entry name" value="PM/HMP-P_kinase-1"/>
</dbReference>
<gene>
    <name evidence="8" type="ORF">EV659_102178</name>
</gene>
<protein>
    <recommendedName>
        <fullName evidence="2">hydroxymethylpyrimidine kinase</fullName>
        <ecNumber evidence="2">2.7.1.49</ecNumber>
    </recommendedName>
</protein>
<dbReference type="GO" id="GO:0008902">
    <property type="term" value="F:hydroxymethylpyrimidine kinase activity"/>
    <property type="evidence" value="ECO:0007669"/>
    <property type="project" value="UniProtKB-EC"/>
</dbReference>
<dbReference type="SUPFAM" id="SSF53613">
    <property type="entry name" value="Ribokinase-like"/>
    <property type="match status" value="1"/>
</dbReference>
<dbReference type="OrthoDB" id="9810880at2"/>
<keyword evidence="6" id="KW-0067">ATP-binding</keyword>
<sequence>MTDTDPDTAIDLGARPAPVHRAPGTAPARVLIAAGSDPGGGAGIQADIKAVTALGGFAMTAITAVTVQDTKQVFGFHPVPLDTIRQQMSAVLADIGADAIKTGMLHSAGVISTVAEMVAEYAPTATLVVDPVMVATSGDRLTDDTALAALKAELLPRATLLTPNLAEAGVLLGRDLSEAGPETMPRVAAELRALGPDAVLVKGGRGEGGSIVDCLAVEGGTETFAAPLIDTRHTHGTGCTLASAIAEGLGRGLDMRAAVIRARAYLRGAIARAPGFGGGHGPLDHGWMIAEG</sequence>
<dbReference type="FunFam" id="3.40.1190.20:FF:000003">
    <property type="entry name" value="Phosphomethylpyrimidine kinase ThiD"/>
    <property type="match status" value="1"/>
</dbReference>
<dbReference type="GO" id="GO:0009228">
    <property type="term" value="P:thiamine biosynthetic process"/>
    <property type="evidence" value="ECO:0007669"/>
    <property type="project" value="InterPro"/>
</dbReference>
<evidence type="ECO:0000256" key="4">
    <source>
        <dbReference type="ARBA" id="ARBA00022741"/>
    </source>
</evidence>
<comment type="pathway">
    <text evidence="1">Cofactor biosynthesis; thiamine diphosphate biosynthesis.</text>
</comment>
<dbReference type="GO" id="GO:0009229">
    <property type="term" value="P:thiamine diphosphate biosynthetic process"/>
    <property type="evidence" value="ECO:0007669"/>
    <property type="project" value="UniProtKB-UniPathway"/>
</dbReference>
<keyword evidence="3" id="KW-0808">Transferase</keyword>
<dbReference type="CDD" id="cd01169">
    <property type="entry name" value="HMPP_kinase"/>
    <property type="match status" value="1"/>
</dbReference>
<keyword evidence="5 8" id="KW-0418">Kinase</keyword>
<organism evidence="8 9">
    <name type="scientific">Rhodothalassium salexigens DSM 2132</name>
    <dbReference type="NCBI Taxonomy" id="1188247"/>
    <lineage>
        <taxon>Bacteria</taxon>
        <taxon>Pseudomonadati</taxon>
        <taxon>Pseudomonadota</taxon>
        <taxon>Alphaproteobacteria</taxon>
        <taxon>Rhodothalassiales</taxon>
        <taxon>Rhodothalassiaceae</taxon>
        <taxon>Rhodothalassium</taxon>
    </lineage>
</organism>
<name>A0A4R2PUC8_RHOSA</name>
<evidence type="ECO:0000256" key="3">
    <source>
        <dbReference type="ARBA" id="ARBA00022679"/>
    </source>
</evidence>
<proteinExistence type="predicted"/>
<feature type="domain" description="Pyridoxamine kinase/Phosphomethylpyrimidine kinase" evidence="7">
    <location>
        <begin position="37"/>
        <end position="284"/>
    </location>
</feature>
<evidence type="ECO:0000256" key="6">
    <source>
        <dbReference type="ARBA" id="ARBA00022840"/>
    </source>
</evidence>
<dbReference type="GO" id="GO:0008972">
    <property type="term" value="F:phosphomethylpyrimidine kinase activity"/>
    <property type="evidence" value="ECO:0007669"/>
    <property type="project" value="InterPro"/>
</dbReference>
<comment type="caution">
    <text evidence="8">The sequence shown here is derived from an EMBL/GenBank/DDBJ whole genome shotgun (WGS) entry which is preliminary data.</text>
</comment>
<dbReference type="FunCoup" id="A0A4R2PUC8">
    <property type="interactions" value="480"/>
</dbReference>
<evidence type="ECO:0000313" key="8">
    <source>
        <dbReference type="EMBL" id="TCP37771.1"/>
    </source>
</evidence>
<dbReference type="PANTHER" id="PTHR20858">
    <property type="entry name" value="PHOSPHOMETHYLPYRIMIDINE KINASE"/>
    <property type="match status" value="1"/>
</dbReference>
<dbReference type="InterPro" id="IPR004399">
    <property type="entry name" value="HMP/HMP-P_kinase_dom"/>
</dbReference>
<dbReference type="InterPro" id="IPR029056">
    <property type="entry name" value="Ribokinase-like"/>
</dbReference>
<evidence type="ECO:0000256" key="1">
    <source>
        <dbReference type="ARBA" id="ARBA00004948"/>
    </source>
</evidence>
<dbReference type="UniPathway" id="UPA00060">
    <property type="reaction ID" value="UER00138"/>
</dbReference>
<evidence type="ECO:0000259" key="7">
    <source>
        <dbReference type="Pfam" id="PF08543"/>
    </source>
</evidence>
<dbReference type="RefSeq" id="WP_132707433.1">
    <property type="nucleotide sequence ID" value="NZ_JACIGF010000002.1"/>
</dbReference>